<comment type="caution">
    <text evidence="18">The sequence shown here is derived from an EMBL/GenBank/DDBJ whole genome shotgun (WGS) entry which is preliminary data.</text>
</comment>
<dbReference type="PRINTS" id="PR00020">
    <property type="entry name" value="MAMDOMAIN"/>
</dbReference>
<dbReference type="PROSITE" id="PS00740">
    <property type="entry name" value="MAM_1"/>
    <property type="match status" value="1"/>
</dbReference>
<feature type="binding site" evidence="13">
    <location>
        <position position="153"/>
    </location>
    <ligand>
        <name>Zn(2+)</name>
        <dbReference type="ChEBI" id="CHEBI:29105"/>
        <note>catalytic</note>
    </ligand>
</feature>
<dbReference type="InterPro" id="IPR013320">
    <property type="entry name" value="ConA-like_dom_sf"/>
</dbReference>
<evidence type="ECO:0000256" key="8">
    <source>
        <dbReference type="ARBA" id="ARBA00022833"/>
    </source>
</evidence>
<dbReference type="PROSITE" id="PS50060">
    <property type="entry name" value="MAM_2"/>
    <property type="match status" value="1"/>
</dbReference>
<dbReference type="Pfam" id="PF01400">
    <property type="entry name" value="Astacin"/>
    <property type="match status" value="1"/>
</dbReference>
<keyword evidence="3 13" id="KW-0645">Protease</keyword>
<dbReference type="InterPro" id="IPR034035">
    <property type="entry name" value="Astacin-like_dom"/>
</dbReference>
<dbReference type="PANTHER" id="PTHR10127">
    <property type="entry name" value="DISCOIDIN, CUB, EGF, LAMININ , AND ZINC METALLOPROTEASE DOMAIN CONTAINING"/>
    <property type="match status" value="1"/>
</dbReference>
<dbReference type="SMART" id="SM00235">
    <property type="entry name" value="ZnMc"/>
    <property type="match status" value="1"/>
</dbReference>
<evidence type="ECO:0000256" key="5">
    <source>
        <dbReference type="ARBA" id="ARBA00022729"/>
    </source>
</evidence>
<dbReference type="SUPFAM" id="SSF49899">
    <property type="entry name" value="Concanavalin A-like lectins/glucanases"/>
    <property type="match status" value="1"/>
</dbReference>
<keyword evidence="12" id="KW-0325">Glycoprotein</keyword>
<dbReference type="GO" id="GO:0005576">
    <property type="term" value="C:extracellular region"/>
    <property type="evidence" value="ECO:0007669"/>
    <property type="project" value="UniProtKB-SubCell"/>
</dbReference>
<dbReference type="Gene3D" id="2.60.120.200">
    <property type="match status" value="1"/>
</dbReference>
<dbReference type="SUPFAM" id="SSF55486">
    <property type="entry name" value="Metalloproteases ('zincins'), catalytic domain"/>
    <property type="match status" value="1"/>
</dbReference>
<feature type="domain" description="MAM" evidence="16">
    <location>
        <begin position="276"/>
        <end position="432"/>
    </location>
</feature>
<dbReference type="InterPro" id="IPR000998">
    <property type="entry name" value="MAM_dom"/>
</dbReference>
<dbReference type="InterPro" id="IPR001506">
    <property type="entry name" value="Peptidase_M12A"/>
</dbReference>
<feature type="chain" id="PRO_5017845866" description="Metalloendopeptidase" evidence="14">
    <location>
        <begin position="18"/>
        <end position="432"/>
    </location>
</feature>
<evidence type="ECO:0000256" key="7">
    <source>
        <dbReference type="ARBA" id="ARBA00022801"/>
    </source>
</evidence>
<dbReference type="PRINTS" id="PR00480">
    <property type="entry name" value="ASTACIN"/>
</dbReference>
<evidence type="ECO:0000313" key="19">
    <source>
        <dbReference type="Proteomes" id="UP000275408"/>
    </source>
</evidence>
<keyword evidence="6" id="KW-0677">Repeat</keyword>
<dbReference type="AlphaFoldDB" id="A0A3M6T9R3"/>
<dbReference type="Gene3D" id="3.40.390.10">
    <property type="entry name" value="Collagenase (Catalytic Domain)"/>
    <property type="match status" value="1"/>
</dbReference>
<evidence type="ECO:0000256" key="3">
    <source>
        <dbReference type="ARBA" id="ARBA00022670"/>
    </source>
</evidence>
<evidence type="ECO:0000256" key="2">
    <source>
        <dbReference type="ARBA" id="ARBA00022525"/>
    </source>
</evidence>
<protein>
    <recommendedName>
        <fullName evidence="14">Metalloendopeptidase</fullName>
        <ecNumber evidence="14">3.4.24.-</ecNumber>
    </recommendedName>
</protein>
<comment type="subcellular location">
    <subcellularLocation>
        <location evidence="1">Secreted</location>
    </subcellularLocation>
</comment>
<evidence type="ECO:0000259" key="16">
    <source>
        <dbReference type="PROSITE" id="PS50060"/>
    </source>
</evidence>
<keyword evidence="11" id="KW-1015">Disulfide bond</keyword>
<gene>
    <name evidence="18" type="ORF">pdam_00003070</name>
</gene>
<keyword evidence="4 13" id="KW-0479">Metal-binding</keyword>
<feature type="domain" description="Peptidase M12A" evidence="17">
    <location>
        <begin position="60"/>
        <end position="256"/>
    </location>
</feature>
<organism evidence="18 19">
    <name type="scientific">Pocillopora damicornis</name>
    <name type="common">Cauliflower coral</name>
    <name type="synonym">Millepora damicornis</name>
    <dbReference type="NCBI Taxonomy" id="46731"/>
    <lineage>
        <taxon>Eukaryota</taxon>
        <taxon>Metazoa</taxon>
        <taxon>Cnidaria</taxon>
        <taxon>Anthozoa</taxon>
        <taxon>Hexacorallia</taxon>
        <taxon>Scleractinia</taxon>
        <taxon>Astrocoeniina</taxon>
        <taxon>Pocilloporidae</taxon>
        <taxon>Pocillopora</taxon>
    </lineage>
</organism>
<dbReference type="FunFam" id="3.40.390.10:FF:000015">
    <property type="entry name" value="Meprin A subunit"/>
    <property type="match status" value="1"/>
</dbReference>
<dbReference type="InterPro" id="IPR006026">
    <property type="entry name" value="Peptidase_Metallo"/>
</dbReference>
<dbReference type="GO" id="GO:0016020">
    <property type="term" value="C:membrane"/>
    <property type="evidence" value="ECO:0007669"/>
    <property type="project" value="InterPro"/>
</dbReference>
<evidence type="ECO:0000256" key="11">
    <source>
        <dbReference type="ARBA" id="ARBA00023157"/>
    </source>
</evidence>
<evidence type="ECO:0000256" key="9">
    <source>
        <dbReference type="ARBA" id="ARBA00023049"/>
    </source>
</evidence>
<dbReference type="EC" id="3.4.24.-" evidence="14"/>
<dbReference type="InterPro" id="IPR024079">
    <property type="entry name" value="MetalloPept_cat_dom_sf"/>
</dbReference>
<dbReference type="SMART" id="SM00137">
    <property type="entry name" value="MAM"/>
    <property type="match status" value="1"/>
</dbReference>
<evidence type="ECO:0000256" key="4">
    <source>
        <dbReference type="ARBA" id="ARBA00022723"/>
    </source>
</evidence>
<evidence type="ECO:0000256" key="10">
    <source>
        <dbReference type="ARBA" id="ARBA00023145"/>
    </source>
</evidence>
<feature type="non-terminal residue" evidence="18">
    <location>
        <position position="432"/>
    </location>
</feature>
<evidence type="ECO:0000256" key="13">
    <source>
        <dbReference type="PROSITE-ProRule" id="PRU01211"/>
    </source>
</evidence>
<name>A0A3M6T9R3_POCDA</name>
<dbReference type="GO" id="GO:0008270">
    <property type="term" value="F:zinc ion binding"/>
    <property type="evidence" value="ECO:0007669"/>
    <property type="project" value="UniProtKB-UniRule"/>
</dbReference>
<evidence type="ECO:0000256" key="14">
    <source>
        <dbReference type="RuleBase" id="RU361183"/>
    </source>
</evidence>
<keyword evidence="2" id="KW-0964">Secreted</keyword>
<evidence type="ECO:0000256" key="6">
    <source>
        <dbReference type="ARBA" id="ARBA00022737"/>
    </source>
</evidence>
<dbReference type="Pfam" id="PF00629">
    <property type="entry name" value="MAM"/>
    <property type="match status" value="1"/>
</dbReference>
<keyword evidence="19" id="KW-1185">Reference proteome</keyword>
<keyword evidence="5 14" id="KW-0732">Signal</keyword>
<evidence type="ECO:0000256" key="1">
    <source>
        <dbReference type="ARBA" id="ARBA00004613"/>
    </source>
</evidence>
<dbReference type="GO" id="GO:0006508">
    <property type="term" value="P:proteolysis"/>
    <property type="evidence" value="ECO:0007669"/>
    <property type="project" value="UniProtKB-KW"/>
</dbReference>
<feature type="compositionally biased region" description="Pro residues" evidence="15">
    <location>
        <begin position="263"/>
        <end position="273"/>
    </location>
</feature>
<comment type="caution">
    <text evidence="13">Lacks conserved residue(s) required for the propagation of feature annotation.</text>
</comment>
<keyword evidence="10" id="KW-0865">Zymogen</keyword>
<evidence type="ECO:0000256" key="12">
    <source>
        <dbReference type="ARBA" id="ARBA00023180"/>
    </source>
</evidence>
<proteinExistence type="predicted"/>
<evidence type="ECO:0000313" key="18">
    <source>
        <dbReference type="EMBL" id="RMX38122.1"/>
    </source>
</evidence>
<dbReference type="OrthoDB" id="291007at2759"/>
<dbReference type="GO" id="GO:0004222">
    <property type="term" value="F:metalloendopeptidase activity"/>
    <property type="evidence" value="ECO:0007669"/>
    <property type="project" value="UniProtKB-UniRule"/>
</dbReference>
<keyword evidence="8 13" id="KW-0862">Zinc</keyword>
<dbReference type="PROSITE" id="PS51864">
    <property type="entry name" value="ASTACIN"/>
    <property type="match status" value="1"/>
</dbReference>
<comment type="cofactor">
    <cofactor evidence="13 14">
        <name>Zn(2+)</name>
        <dbReference type="ChEBI" id="CHEBI:29105"/>
    </cofactor>
    <text evidence="13 14">Binds 1 zinc ion per subunit.</text>
</comment>
<evidence type="ECO:0000256" key="15">
    <source>
        <dbReference type="SAM" id="MobiDB-lite"/>
    </source>
</evidence>
<dbReference type="EMBL" id="RCHS01004051">
    <property type="protein sequence ID" value="RMX38122.1"/>
    <property type="molecule type" value="Genomic_DNA"/>
</dbReference>
<keyword evidence="9 13" id="KW-0482">Metalloprotease</keyword>
<reference evidence="18 19" key="1">
    <citation type="journal article" date="2018" name="Sci. Rep.">
        <title>Comparative analysis of the Pocillopora damicornis genome highlights role of immune system in coral evolution.</title>
        <authorList>
            <person name="Cunning R."/>
            <person name="Bay R.A."/>
            <person name="Gillette P."/>
            <person name="Baker A.C."/>
            <person name="Traylor-Knowles N."/>
        </authorList>
    </citation>
    <scope>NUCLEOTIDE SEQUENCE [LARGE SCALE GENOMIC DNA]</scope>
    <source>
        <strain evidence="18">RSMAS</strain>
        <tissue evidence="18">Whole animal</tissue>
    </source>
</reference>
<dbReference type="CDD" id="cd06263">
    <property type="entry name" value="MAM"/>
    <property type="match status" value="1"/>
</dbReference>
<evidence type="ECO:0000259" key="17">
    <source>
        <dbReference type="PROSITE" id="PS51864"/>
    </source>
</evidence>
<keyword evidence="7 13" id="KW-0378">Hydrolase</keyword>
<sequence>MAQIALLVLTAFSTITATFPFPEEGNTDESLHEGDIKLSPEQHVALELFGDPTVSIRDTRGITNERNRLWDTLIVPYNITLELEENPIAINVILSAMREWEQSSCLKFLRRTTEKDYIEFFKGGGCWSYVGRQGGKQQISLASGCWYQGTVVHEMGHALGFWHEQSRPDRDDHVEIVWKNIPEDKKHNFRKYNVSKIDSLGIPYDYLSVMHYSSNAFGINGLTTIIARDPSVEQLGQRIGLSPLDVRQADLLYDCKGTTTRPPANPSPLPPPDGPDDCTFDNSLCGFTNIDRDDFDWTRRMGRTPSGRTGPETDHTTLRFGFFMFIEASNPRKLNDTAVLQSKIFLPSGERCLQFYYHMYGEDMGAMHVLYSSDAGDNKIWEKQQDQGNQWHLAHVQLSSTKSPYRVKFVGVRGKGYRGDAAIDDVFFTDGK</sequence>
<feature type="active site" evidence="13">
    <location>
        <position position="154"/>
    </location>
</feature>
<dbReference type="Proteomes" id="UP000275408">
    <property type="component" value="Unassembled WGS sequence"/>
</dbReference>
<feature type="binding site" evidence="13">
    <location>
        <position position="157"/>
    </location>
    <ligand>
        <name>Zn(2+)</name>
        <dbReference type="ChEBI" id="CHEBI:29105"/>
        <note>catalytic</note>
    </ligand>
</feature>
<feature type="region of interest" description="Disordered" evidence="15">
    <location>
        <begin position="256"/>
        <end position="275"/>
    </location>
</feature>
<dbReference type="PANTHER" id="PTHR10127:SF873">
    <property type="entry name" value="METALLOENDOPEPTIDASE"/>
    <property type="match status" value="1"/>
</dbReference>
<accession>A0A3M6T9R3</accession>
<dbReference type="CDD" id="cd04280">
    <property type="entry name" value="ZnMc_astacin_like"/>
    <property type="match status" value="1"/>
</dbReference>
<dbReference type="FunFam" id="2.60.120.200:FF:000182">
    <property type="entry name" value="MAM and LDL-receptor class A domain-containing protein 1"/>
    <property type="match status" value="1"/>
</dbReference>
<feature type="signal peptide" evidence="14">
    <location>
        <begin position="1"/>
        <end position="17"/>
    </location>
</feature>
<feature type="binding site" evidence="13">
    <location>
        <position position="163"/>
    </location>
    <ligand>
        <name>Zn(2+)</name>
        <dbReference type="ChEBI" id="CHEBI:29105"/>
        <note>catalytic</note>
    </ligand>
</feature>